<dbReference type="Pfam" id="PF14286">
    <property type="entry name" value="DHHW"/>
    <property type="match status" value="1"/>
</dbReference>
<sequence>MKDKLLKILFFIFISSVLIANIFAKDKTFSQNENRVLEELPKFSFFSLKNGDFTKKFEAYCKDQFIMKDALVGARSRLDYALGKREFNGVYIGTDKNYYEKYIYDANKVNKFIKYINDIDVKNKFIAICPDKGEVYRENLPKGATFSDETMVLNRYKNEIKGNYIDLYKLMMDHKEEYIFYKSDHHWREGAYLAYKDIAKSMGLDEMKTIEKVTCENFRGSLDSKSSYYNSALDEILFYLPINYDEIKVKGDDKDIKVLNKDEFKNKDKYKALFSGNYGLVEISGNEASSKTLLIIKDSFANAVASLFTNDFKTIYMIDKRFFNQNINDFVHEKEIDTCLVLGSVNGLN</sequence>
<name>A0A9E7IV71_9FIRM</name>
<reference evidence="1" key="1">
    <citation type="submission" date="2022-04" db="EMBL/GenBank/DDBJ databases">
        <title>Complete genome sequences of Ezakiella coagulans and Fenollaria massiliensis.</title>
        <authorList>
            <person name="France M.T."/>
            <person name="Clifford J."/>
            <person name="Narina S."/>
            <person name="Rutt L."/>
            <person name="Ravel J."/>
        </authorList>
    </citation>
    <scope>NUCLEOTIDE SEQUENCE</scope>
    <source>
        <strain evidence="1">C0061C2</strain>
    </source>
</reference>
<dbReference type="KEGG" id="fms:M1R53_02080"/>
<dbReference type="InterPro" id="IPR025945">
    <property type="entry name" value="DHHW"/>
</dbReference>
<organism evidence="1 2">
    <name type="scientific">Fenollaria massiliensis</name>
    <dbReference type="NCBI Taxonomy" id="938288"/>
    <lineage>
        <taxon>Bacteria</taxon>
        <taxon>Bacillati</taxon>
        <taxon>Bacillota</taxon>
        <taxon>Clostridia</taxon>
        <taxon>Eubacteriales</taxon>
        <taxon>Fenollaria</taxon>
    </lineage>
</organism>
<keyword evidence="2" id="KW-1185">Reference proteome</keyword>
<proteinExistence type="predicted"/>
<dbReference type="AlphaFoldDB" id="A0A9E7IV71"/>
<dbReference type="RefSeq" id="WP_249242896.1">
    <property type="nucleotide sequence ID" value="NZ_CP096649.1"/>
</dbReference>
<gene>
    <name evidence="1" type="ORF">M1R53_02080</name>
</gene>
<dbReference type="EMBL" id="CP096649">
    <property type="protein sequence ID" value="UQK59468.1"/>
    <property type="molecule type" value="Genomic_DNA"/>
</dbReference>
<evidence type="ECO:0000313" key="2">
    <source>
        <dbReference type="Proteomes" id="UP000831151"/>
    </source>
</evidence>
<accession>A0A9E7IV71</accession>
<evidence type="ECO:0000313" key="1">
    <source>
        <dbReference type="EMBL" id="UQK59468.1"/>
    </source>
</evidence>
<dbReference type="Proteomes" id="UP000831151">
    <property type="component" value="Chromosome"/>
</dbReference>
<protein>
    <submittedName>
        <fullName evidence="1">DHHW family protein</fullName>
    </submittedName>
</protein>